<comment type="caution">
    <text evidence="1">The sequence shown here is derived from an EMBL/GenBank/DDBJ whole genome shotgun (WGS) entry which is preliminary data.</text>
</comment>
<gene>
    <name evidence="1" type="ORF">GCM10017586_01920</name>
</gene>
<proteinExistence type="predicted"/>
<dbReference type="EMBL" id="BSEO01000001">
    <property type="protein sequence ID" value="GLJ78510.1"/>
    <property type="molecule type" value="Genomic_DNA"/>
</dbReference>
<dbReference type="Pfam" id="PF20242">
    <property type="entry name" value="Emfourin"/>
    <property type="match status" value="1"/>
</dbReference>
<sequence length="114" mass="12514">MPRPDDDAATSAELLIVVERSGGFAGLTRTWRVEPPPADRTAWLHLVERCPWGAAARPRAASGADRFHWRVTVHAAEASRQAELGDDFDAPWRALIDAVRAGRLPTSPDRRPAP</sequence>
<protein>
    <submittedName>
        <fullName evidence="1">Uncharacterized protein</fullName>
    </submittedName>
</protein>
<organism evidence="1 2">
    <name type="scientific">Microbacterium imperiale</name>
    <dbReference type="NCBI Taxonomy" id="33884"/>
    <lineage>
        <taxon>Bacteria</taxon>
        <taxon>Bacillati</taxon>
        <taxon>Actinomycetota</taxon>
        <taxon>Actinomycetes</taxon>
        <taxon>Micrococcales</taxon>
        <taxon>Microbacteriaceae</taxon>
        <taxon>Microbacterium</taxon>
    </lineage>
</organism>
<dbReference type="AlphaFoldDB" id="A0A9W6M204"/>
<evidence type="ECO:0000313" key="1">
    <source>
        <dbReference type="EMBL" id="GLJ78510.1"/>
    </source>
</evidence>
<dbReference type="RefSeq" id="WP_210005733.1">
    <property type="nucleotide sequence ID" value="NZ_BSEO01000001.1"/>
</dbReference>
<keyword evidence="2" id="KW-1185">Reference proteome</keyword>
<dbReference type="Proteomes" id="UP001142317">
    <property type="component" value="Unassembled WGS sequence"/>
</dbReference>
<evidence type="ECO:0000313" key="2">
    <source>
        <dbReference type="Proteomes" id="UP001142317"/>
    </source>
</evidence>
<name>A0A9W6M204_9MICO</name>
<reference evidence="1" key="1">
    <citation type="journal article" date="2014" name="Int. J. Syst. Evol. Microbiol.">
        <title>Complete genome sequence of Corynebacterium casei LMG S-19264T (=DSM 44701T), isolated from a smear-ripened cheese.</title>
        <authorList>
            <consortium name="US DOE Joint Genome Institute (JGI-PGF)"/>
            <person name="Walter F."/>
            <person name="Albersmeier A."/>
            <person name="Kalinowski J."/>
            <person name="Ruckert C."/>
        </authorList>
    </citation>
    <scope>NUCLEOTIDE SEQUENCE</scope>
    <source>
        <strain evidence="1">VKM Ac-1447</strain>
    </source>
</reference>
<dbReference type="InterPro" id="IPR049457">
    <property type="entry name" value="Emfourin"/>
</dbReference>
<accession>A0A9W6M204</accession>
<reference evidence="1" key="2">
    <citation type="submission" date="2023-01" db="EMBL/GenBank/DDBJ databases">
        <authorList>
            <person name="Sun Q."/>
            <person name="Evtushenko L."/>
        </authorList>
    </citation>
    <scope>NUCLEOTIDE SEQUENCE</scope>
    <source>
        <strain evidence="1">VKM Ac-1447</strain>
    </source>
</reference>